<evidence type="ECO:0000256" key="5">
    <source>
        <dbReference type="HAMAP-Rule" id="MF_01334"/>
    </source>
</evidence>
<dbReference type="GO" id="GO:0006412">
    <property type="term" value="P:translation"/>
    <property type="evidence" value="ECO:0007669"/>
    <property type="project" value="UniProtKB-UniRule"/>
</dbReference>
<dbReference type="Gene3D" id="2.40.240.10">
    <property type="entry name" value="Ribosomal Protein L25, Chain P"/>
    <property type="match status" value="1"/>
</dbReference>
<evidence type="ECO:0000256" key="6">
    <source>
        <dbReference type="SAM" id="MobiDB-lite"/>
    </source>
</evidence>
<comment type="similarity">
    <text evidence="5">Belongs to the bacterial ribosomal protein bL25 family. CTC subfamily.</text>
</comment>
<dbReference type="InterPro" id="IPR011035">
    <property type="entry name" value="Ribosomal_bL25/Gln-tRNA_synth"/>
</dbReference>
<dbReference type="Pfam" id="PF01386">
    <property type="entry name" value="Ribosomal_L25p"/>
    <property type="match status" value="1"/>
</dbReference>
<dbReference type="PANTHER" id="PTHR33284">
    <property type="entry name" value="RIBOSOMAL PROTEIN L25/GLN-TRNA SYNTHETASE, ANTI-CODON-BINDING DOMAIN-CONTAINING PROTEIN"/>
    <property type="match status" value="1"/>
</dbReference>
<evidence type="ECO:0000313" key="9">
    <source>
        <dbReference type="EMBL" id="OGY97727.1"/>
    </source>
</evidence>
<feature type="domain" description="Large ribosomal subunit protein bL25 beta" evidence="8">
    <location>
        <begin position="96"/>
        <end position="180"/>
    </location>
</feature>
<dbReference type="InterPro" id="IPR020930">
    <property type="entry name" value="Ribosomal_uL5_bac-type"/>
</dbReference>
<dbReference type="GO" id="GO:0022625">
    <property type="term" value="C:cytosolic large ribosomal subunit"/>
    <property type="evidence" value="ECO:0007669"/>
    <property type="project" value="TreeGrafter"/>
</dbReference>
<gene>
    <name evidence="5" type="primary">rplY</name>
    <name evidence="5" type="synonym">ctc</name>
    <name evidence="9" type="ORF">A2855_00810</name>
</gene>
<dbReference type="InterPro" id="IPR020056">
    <property type="entry name" value="Rbsml_bL25/Gln-tRNA_synth_N"/>
</dbReference>
<evidence type="ECO:0000256" key="2">
    <source>
        <dbReference type="ARBA" id="ARBA00022884"/>
    </source>
</evidence>
<dbReference type="SUPFAM" id="SSF50715">
    <property type="entry name" value="Ribosomal protein L25-like"/>
    <property type="match status" value="1"/>
</dbReference>
<sequence length="222" mass="23826">MELQAQARSVLGKSVKSLRNKGFIPAEFYGRGFPNQALAVAKSDFEKALKSAGESTVITLVVDGKKHPSIIHDIQHDSISGDVIHADFYGVHMDEKIKAHVPVEFSGEAPAVKAHGGVLNKAMDEIEVEALPADLPHSFVVDVSGLAEIDQSIYVRDISVPAGVKVLFDPETVVVTVMPPVKEEEVAPPVVDVADVVVETEEKKAEREAEKADAGGEQKNEA</sequence>
<dbReference type="InterPro" id="IPR020057">
    <property type="entry name" value="Ribosomal_bL25_b-dom"/>
</dbReference>
<accession>A0A1G2CB81</accession>
<dbReference type="STRING" id="1798647.A2855_00810"/>
<evidence type="ECO:0000256" key="1">
    <source>
        <dbReference type="ARBA" id="ARBA00022730"/>
    </source>
</evidence>
<keyword evidence="2 5" id="KW-0694">RNA-binding</keyword>
<evidence type="ECO:0000259" key="8">
    <source>
        <dbReference type="Pfam" id="PF14693"/>
    </source>
</evidence>
<keyword evidence="1 5" id="KW-0699">rRNA-binding</keyword>
<dbReference type="NCBIfam" id="TIGR00731">
    <property type="entry name" value="bL25_bact_ctc"/>
    <property type="match status" value="1"/>
</dbReference>
<evidence type="ECO:0000259" key="7">
    <source>
        <dbReference type="Pfam" id="PF01386"/>
    </source>
</evidence>
<dbReference type="AlphaFoldDB" id="A0A1G2CB81"/>
<dbReference type="InterPro" id="IPR037121">
    <property type="entry name" value="Ribosomal_bL25_C"/>
</dbReference>
<dbReference type="InterPro" id="IPR029751">
    <property type="entry name" value="Ribosomal_L25_dom"/>
</dbReference>
<evidence type="ECO:0000313" key="10">
    <source>
        <dbReference type="Proteomes" id="UP000179059"/>
    </source>
</evidence>
<keyword evidence="3 5" id="KW-0689">Ribosomal protein</keyword>
<proteinExistence type="inferred from homology"/>
<dbReference type="HAMAP" id="MF_01334">
    <property type="entry name" value="Ribosomal_bL25_CTC"/>
    <property type="match status" value="1"/>
</dbReference>
<comment type="subunit">
    <text evidence="5">Part of the 50S ribosomal subunit; part of the 5S rRNA/L5/L18/L25 subcomplex. Contacts the 5S rRNA. Binds to the 5S rRNA independently of L5 and L18.</text>
</comment>
<comment type="function">
    <text evidence="5">This is one of the proteins that binds to the 5S RNA in the ribosome where it forms part of the central protuberance.</text>
</comment>
<reference evidence="9 10" key="1">
    <citation type="journal article" date="2016" name="Nat. Commun.">
        <title>Thousands of microbial genomes shed light on interconnected biogeochemical processes in an aquifer system.</title>
        <authorList>
            <person name="Anantharaman K."/>
            <person name="Brown C.T."/>
            <person name="Hug L.A."/>
            <person name="Sharon I."/>
            <person name="Castelle C.J."/>
            <person name="Probst A.J."/>
            <person name="Thomas B.C."/>
            <person name="Singh A."/>
            <person name="Wilkins M.J."/>
            <person name="Karaoz U."/>
            <person name="Brodie E.L."/>
            <person name="Williams K.H."/>
            <person name="Hubbard S.S."/>
            <person name="Banfield J.F."/>
        </authorList>
    </citation>
    <scope>NUCLEOTIDE SEQUENCE [LARGE SCALE GENOMIC DNA]</scope>
</reference>
<keyword evidence="4 5" id="KW-0687">Ribonucleoprotein</keyword>
<name>A0A1G2CB81_9BACT</name>
<feature type="domain" description="Large ribosomal subunit protein bL25 L25" evidence="7">
    <location>
        <begin position="3"/>
        <end position="88"/>
    </location>
</feature>
<dbReference type="Proteomes" id="UP000179059">
    <property type="component" value="Unassembled WGS sequence"/>
</dbReference>
<protein>
    <recommendedName>
        <fullName evidence="5">Large ribosomal subunit protein bL25</fullName>
    </recommendedName>
    <alternativeName>
        <fullName evidence="5">General stress protein CTC</fullName>
    </alternativeName>
</protein>
<dbReference type="GO" id="GO:0003735">
    <property type="term" value="F:structural constituent of ribosome"/>
    <property type="evidence" value="ECO:0007669"/>
    <property type="project" value="InterPro"/>
</dbReference>
<organism evidence="9 10">
    <name type="scientific">Candidatus Liptonbacteria bacterium RIFCSPHIGHO2_01_FULL_57_28</name>
    <dbReference type="NCBI Taxonomy" id="1798647"/>
    <lineage>
        <taxon>Bacteria</taxon>
        <taxon>Candidatus Liptoniibacteriota</taxon>
    </lineage>
</organism>
<evidence type="ECO:0000256" key="3">
    <source>
        <dbReference type="ARBA" id="ARBA00022980"/>
    </source>
</evidence>
<dbReference type="EMBL" id="MHKX01000025">
    <property type="protein sequence ID" value="OGY97727.1"/>
    <property type="molecule type" value="Genomic_DNA"/>
</dbReference>
<dbReference type="CDD" id="cd00495">
    <property type="entry name" value="Ribosomal_L25_TL5_CTC"/>
    <property type="match status" value="1"/>
</dbReference>
<evidence type="ECO:0000256" key="4">
    <source>
        <dbReference type="ARBA" id="ARBA00023274"/>
    </source>
</evidence>
<dbReference type="Gene3D" id="2.170.120.20">
    <property type="entry name" value="Ribosomal protein L25, beta domain"/>
    <property type="match status" value="1"/>
</dbReference>
<feature type="region of interest" description="Disordered" evidence="6">
    <location>
        <begin position="201"/>
        <end position="222"/>
    </location>
</feature>
<dbReference type="InterPro" id="IPR001021">
    <property type="entry name" value="Ribosomal_bL25_long"/>
</dbReference>
<dbReference type="Pfam" id="PF14693">
    <property type="entry name" value="Ribosomal_TL5_C"/>
    <property type="match status" value="1"/>
</dbReference>
<dbReference type="PANTHER" id="PTHR33284:SF1">
    <property type="entry name" value="RIBOSOMAL PROTEIN L25_GLN-TRNA SYNTHETASE, ANTI-CODON-BINDING DOMAIN-CONTAINING PROTEIN"/>
    <property type="match status" value="1"/>
</dbReference>
<dbReference type="GO" id="GO:0008097">
    <property type="term" value="F:5S rRNA binding"/>
    <property type="evidence" value="ECO:0007669"/>
    <property type="project" value="InterPro"/>
</dbReference>
<comment type="caution">
    <text evidence="9">The sequence shown here is derived from an EMBL/GenBank/DDBJ whole genome shotgun (WGS) entry which is preliminary data.</text>
</comment>